<dbReference type="EMBL" id="MCGQ01000001">
    <property type="protein sequence ID" value="OXZ00514.1"/>
    <property type="molecule type" value="Genomic_DNA"/>
</dbReference>
<sequence length="348" mass="38027">MRLGGAAVRRIWTVELRPRAGGPNLVCAHCTARTSACEAASARSAALAHLARHARADALPGHLRTCQCRAQGCRWHPRHRGCAGPVLLALTRDHSGRTWRLADACAACAAATSHTAIVPDTQLGRPHSPAPPAPPRGTHRLGEEERTRARETLTYLATALPRFTSPAARMLALQCALRADARGHARLPAGLLRSMRLHGRTEIWEELAHGAWLQSPDLRSTRVEVQLLDAAVLEQVPGRRARCRAAHWALHPTPLHLPAASPPALRLITLVLAAHTGDHTVHSIDMDALTRLSGHSTHQTAELLDRLVAVHALAAWHPNQYTDEVLWQPFVQHSKVRPAARRARPIIR</sequence>
<evidence type="ECO:0000256" key="1">
    <source>
        <dbReference type="SAM" id="MobiDB-lite"/>
    </source>
</evidence>
<reference evidence="2 3" key="1">
    <citation type="submission" date="2016-07" db="EMBL/GenBank/DDBJ databases">
        <title>Draft genome of Streptomyces diastatochromogenes.</title>
        <authorList>
            <person name="Podduturi R."/>
            <person name="Lukassen M.B."/>
            <person name="Clausen N."/>
            <person name="Nielsen J.L."/>
            <person name="Jorgensen N.O."/>
        </authorList>
    </citation>
    <scope>NUCLEOTIDE SEQUENCE [LARGE SCALE GENOMIC DNA]</scope>
    <source>
        <strain evidence="2 3">DSM 40608</strain>
    </source>
</reference>
<comment type="caution">
    <text evidence="2">The sequence shown here is derived from an EMBL/GenBank/DDBJ whole genome shotgun (WGS) entry which is preliminary data.</text>
</comment>
<keyword evidence="3" id="KW-1185">Reference proteome</keyword>
<gene>
    <name evidence="2" type="ORF">BEK98_00110</name>
</gene>
<dbReference type="RefSeq" id="WP_244201666.1">
    <property type="nucleotide sequence ID" value="NZ_MCGQ01000001.1"/>
</dbReference>
<name>A0A233SY03_STRDA</name>
<accession>A0A233SY03</accession>
<organism evidence="2 3">
    <name type="scientific">Streptomyces diastatochromogenes</name>
    <dbReference type="NCBI Taxonomy" id="42236"/>
    <lineage>
        <taxon>Bacteria</taxon>
        <taxon>Bacillati</taxon>
        <taxon>Actinomycetota</taxon>
        <taxon>Actinomycetes</taxon>
        <taxon>Kitasatosporales</taxon>
        <taxon>Streptomycetaceae</taxon>
        <taxon>Streptomyces</taxon>
    </lineage>
</organism>
<proteinExistence type="predicted"/>
<evidence type="ECO:0000313" key="2">
    <source>
        <dbReference type="EMBL" id="OXZ00514.1"/>
    </source>
</evidence>
<evidence type="ECO:0000313" key="3">
    <source>
        <dbReference type="Proteomes" id="UP000215483"/>
    </source>
</evidence>
<protein>
    <submittedName>
        <fullName evidence="2">Uncharacterized protein</fullName>
    </submittedName>
</protein>
<dbReference type="Proteomes" id="UP000215483">
    <property type="component" value="Unassembled WGS sequence"/>
</dbReference>
<feature type="region of interest" description="Disordered" evidence="1">
    <location>
        <begin position="120"/>
        <end position="147"/>
    </location>
</feature>
<dbReference type="AlphaFoldDB" id="A0A233SY03"/>